<evidence type="ECO:0000256" key="2">
    <source>
        <dbReference type="SAM" id="Phobius"/>
    </source>
</evidence>
<dbReference type="RefSeq" id="WP_345422742.1">
    <property type="nucleotide sequence ID" value="NZ_BAABGT010000075.1"/>
</dbReference>
<reference evidence="4" key="1">
    <citation type="journal article" date="2019" name="Int. J. Syst. Evol. Microbiol.">
        <title>The Global Catalogue of Microorganisms (GCM) 10K type strain sequencing project: providing services to taxonomists for standard genome sequencing and annotation.</title>
        <authorList>
            <consortium name="The Broad Institute Genomics Platform"/>
            <consortium name="The Broad Institute Genome Sequencing Center for Infectious Disease"/>
            <person name="Wu L."/>
            <person name="Ma J."/>
        </authorList>
    </citation>
    <scope>NUCLEOTIDE SEQUENCE [LARGE SCALE GENOMIC DNA]</scope>
    <source>
        <strain evidence="4">JCM 17906</strain>
    </source>
</reference>
<keyword evidence="2" id="KW-0472">Membrane</keyword>
<protein>
    <recommendedName>
        <fullName evidence="5">Integral membrane protein</fullName>
    </recommendedName>
</protein>
<evidence type="ECO:0008006" key="5">
    <source>
        <dbReference type="Google" id="ProtNLM"/>
    </source>
</evidence>
<feature type="transmembrane region" description="Helical" evidence="2">
    <location>
        <begin position="123"/>
        <end position="140"/>
    </location>
</feature>
<evidence type="ECO:0000313" key="3">
    <source>
        <dbReference type="EMBL" id="GAA4552987.1"/>
    </source>
</evidence>
<sequence>MNGPPPTREAHSRPLRGPGSPARSRADLAIALPTALVGLTAAVPAVMHLVAVTVVAVTQRGGYDARLAELLVIGTTVLVIGLVVLGAVPALLRGERRVLRRAALASGLYGLIGILMVPVDPPFAGAIAIFGGYALVAWRLSTRRR</sequence>
<dbReference type="Proteomes" id="UP001501598">
    <property type="component" value="Unassembled WGS sequence"/>
</dbReference>
<feature type="transmembrane region" description="Helical" evidence="2">
    <location>
        <begin position="98"/>
        <end position="117"/>
    </location>
</feature>
<feature type="transmembrane region" description="Helical" evidence="2">
    <location>
        <begin position="30"/>
        <end position="58"/>
    </location>
</feature>
<gene>
    <name evidence="3" type="ORF">GCM10023175_47850</name>
</gene>
<keyword evidence="2" id="KW-1133">Transmembrane helix</keyword>
<comment type="caution">
    <text evidence="3">The sequence shown here is derived from an EMBL/GenBank/DDBJ whole genome shotgun (WGS) entry which is preliminary data.</text>
</comment>
<feature type="region of interest" description="Disordered" evidence="1">
    <location>
        <begin position="1"/>
        <end position="22"/>
    </location>
</feature>
<keyword evidence="2" id="KW-0812">Transmembrane</keyword>
<dbReference type="EMBL" id="BAABGT010000075">
    <property type="protein sequence ID" value="GAA4552987.1"/>
    <property type="molecule type" value="Genomic_DNA"/>
</dbReference>
<evidence type="ECO:0000313" key="4">
    <source>
        <dbReference type="Proteomes" id="UP001501598"/>
    </source>
</evidence>
<keyword evidence="4" id="KW-1185">Reference proteome</keyword>
<proteinExistence type="predicted"/>
<accession>A0ABP8RWZ6</accession>
<name>A0ABP8RWZ6_9PSEU</name>
<organism evidence="3 4">
    <name type="scientific">Pseudonocardia xishanensis</name>
    <dbReference type="NCBI Taxonomy" id="630995"/>
    <lineage>
        <taxon>Bacteria</taxon>
        <taxon>Bacillati</taxon>
        <taxon>Actinomycetota</taxon>
        <taxon>Actinomycetes</taxon>
        <taxon>Pseudonocardiales</taxon>
        <taxon>Pseudonocardiaceae</taxon>
        <taxon>Pseudonocardia</taxon>
    </lineage>
</organism>
<feature type="transmembrane region" description="Helical" evidence="2">
    <location>
        <begin position="70"/>
        <end position="91"/>
    </location>
</feature>
<evidence type="ECO:0000256" key="1">
    <source>
        <dbReference type="SAM" id="MobiDB-lite"/>
    </source>
</evidence>